<accession>A0A0N5CHC0</accession>
<evidence type="ECO:0000256" key="1">
    <source>
        <dbReference type="SAM" id="SignalP"/>
    </source>
</evidence>
<keyword evidence="2" id="KW-1185">Reference proteome</keyword>
<evidence type="ECO:0000313" key="3">
    <source>
        <dbReference type="WBParaSite" id="SPAL_0001723900.1"/>
    </source>
</evidence>
<proteinExistence type="predicted"/>
<evidence type="ECO:0000313" key="2">
    <source>
        <dbReference type="Proteomes" id="UP000046392"/>
    </source>
</evidence>
<organism evidence="2 3">
    <name type="scientific">Strongyloides papillosus</name>
    <name type="common">Intestinal threadworm</name>
    <dbReference type="NCBI Taxonomy" id="174720"/>
    <lineage>
        <taxon>Eukaryota</taxon>
        <taxon>Metazoa</taxon>
        <taxon>Ecdysozoa</taxon>
        <taxon>Nematoda</taxon>
        <taxon>Chromadorea</taxon>
        <taxon>Rhabditida</taxon>
        <taxon>Tylenchina</taxon>
        <taxon>Panagrolaimomorpha</taxon>
        <taxon>Strongyloidoidea</taxon>
        <taxon>Strongyloididae</taxon>
        <taxon>Strongyloides</taxon>
    </lineage>
</organism>
<feature type="signal peptide" evidence="1">
    <location>
        <begin position="1"/>
        <end position="17"/>
    </location>
</feature>
<feature type="chain" id="PRO_5005895881" evidence="1">
    <location>
        <begin position="18"/>
        <end position="195"/>
    </location>
</feature>
<dbReference type="WBParaSite" id="SPAL_0001723900.1">
    <property type="protein sequence ID" value="SPAL_0001723900.1"/>
    <property type="gene ID" value="SPAL_0001723900"/>
</dbReference>
<protein>
    <submittedName>
        <fullName evidence="3">SCP domain-containing protein</fullName>
    </submittedName>
</protein>
<keyword evidence="1" id="KW-0732">Signal</keyword>
<dbReference type="AlphaFoldDB" id="A0A0N5CHC0"/>
<sequence>MAYLFYIALQCIAICMGTPGISRDNNGSVVAGSPKFVQIKGDVNESIPRARYQWFCGPTPESRAKSLDTLIEGLVGKTFFYNLESTPDNPAPNKFYSEYFHFRTTSGHNKAEHSYGAIPFLHKVNRCCMDYNLCKVAKKNSTDCGYVYMYCLGDTFENIGNSIHLLGYWIEFYKLTIDAKDHYLILELLNKEKRV</sequence>
<reference evidence="3" key="1">
    <citation type="submission" date="2017-02" db="UniProtKB">
        <authorList>
            <consortium name="WormBaseParasite"/>
        </authorList>
    </citation>
    <scope>IDENTIFICATION</scope>
</reference>
<name>A0A0N5CHC0_STREA</name>
<dbReference type="Proteomes" id="UP000046392">
    <property type="component" value="Unplaced"/>
</dbReference>